<keyword evidence="2" id="KW-1185">Reference proteome</keyword>
<sequence length="94" mass="10876">MMLPYLNSIPEGFCKGFYNKTPYRITKQIFNKGKSGKIFAEASDGSDFISLNYYITKRGFLLKPCEMASEKVVHFLRNITLCNETLSRENHLQK</sequence>
<dbReference type="OrthoDB" id="1189996at2"/>
<dbReference type="EMBL" id="LRXL01000026">
    <property type="protein sequence ID" value="OAB80613.1"/>
    <property type="molecule type" value="Genomic_DNA"/>
</dbReference>
<reference evidence="1 2" key="1">
    <citation type="submission" date="2016-02" db="EMBL/GenBank/DDBJ databases">
        <title>Ulvibacter sp. LPB0005, isolated from Thais luteostoma.</title>
        <authorList>
            <person name="Shin S.-K."/>
            <person name="Yi H."/>
        </authorList>
    </citation>
    <scope>NUCLEOTIDE SEQUENCE [LARGE SCALE GENOMIC DNA]</scope>
    <source>
        <strain evidence="1 2">LPB0005</strain>
    </source>
</reference>
<proteinExistence type="predicted"/>
<organism evidence="1 2">
    <name type="scientific">Cochleicola gelatinilyticus</name>
    <dbReference type="NCBI Taxonomy" id="1763537"/>
    <lineage>
        <taxon>Bacteria</taxon>
        <taxon>Pseudomonadati</taxon>
        <taxon>Bacteroidota</taxon>
        <taxon>Flavobacteriia</taxon>
        <taxon>Flavobacteriales</taxon>
        <taxon>Flavobacteriaceae</taxon>
        <taxon>Cochleicola</taxon>
    </lineage>
</organism>
<evidence type="ECO:0000313" key="1">
    <source>
        <dbReference type="EMBL" id="OAB80613.1"/>
    </source>
</evidence>
<name>A0A167JF52_9FLAO</name>
<dbReference type="AlphaFoldDB" id="A0A167JF52"/>
<comment type="caution">
    <text evidence="1">The sequence shown here is derived from an EMBL/GenBank/DDBJ whole genome shotgun (WGS) entry which is preliminary data.</text>
</comment>
<accession>A0A167JF52</accession>
<gene>
    <name evidence="1" type="ORF">ULVI_03515</name>
</gene>
<dbReference type="STRING" id="1763537.ULVI_03515"/>
<evidence type="ECO:0000313" key="2">
    <source>
        <dbReference type="Proteomes" id="UP000077013"/>
    </source>
</evidence>
<evidence type="ECO:0008006" key="3">
    <source>
        <dbReference type="Google" id="ProtNLM"/>
    </source>
</evidence>
<dbReference type="Proteomes" id="UP000077013">
    <property type="component" value="Unassembled WGS sequence"/>
</dbReference>
<protein>
    <recommendedName>
        <fullName evidence="3">Peptide methionine sulfoxide reductase</fullName>
    </recommendedName>
</protein>